<dbReference type="EMBL" id="NSNE01000007">
    <property type="protein sequence ID" value="RPM16245.1"/>
    <property type="molecule type" value="Genomic_DNA"/>
</dbReference>
<evidence type="ECO:0000313" key="8">
    <source>
        <dbReference type="EMBL" id="RPM16245.1"/>
    </source>
</evidence>
<evidence type="ECO:0000256" key="5">
    <source>
        <dbReference type="SAM" id="SignalP"/>
    </source>
</evidence>
<accession>A0A0C7AP65</accession>
<keyword evidence="2" id="KW-0813">Transport</keyword>
<dbReference type="PROSITE" id="PS01039">
    <property type="entry name" value="SBP_BACTERIAL_3"/>
    <property type="match status" value="1"/>
</dbReference>
<dbReference type="SMART" id="SM00062">
    <property type="entry name" value="PBPb"/>
    <property type="match status" value="1"/>
</dbReference>
<reference evidence="8 10" key="3">
    <citation type="submission" date="2019-01" db="EMBL/GenBank/DDBJ databases">
        <title>The Pseudomonas aeruginosa pan-genome provides new insights on its population structure, horizontal gene transfer and pathogenicity.</title>
        <authorList>
            <person name="Freschi L."/>
            <person name="Vincent A.T."/>
            <person name="Jeukens J."/>
            <person name="Emond-Rheault J.-G."/>
            <person name="Kukavica-Ibrulj I."/>
            <person name="Dupont M.-J."/>
            <person name="Charette S.J."/>
            <person name="Boyle B."/>
            <person name="Levesque R.C."/>
        </authorList>
    </citation>
    <scope>NUCLEOTIDE SEQUENCE [LARGE SCALE GENOMIC DNA]</scope>
    <source>
        <strain evidence="8 10">PA-W36</strain>
    </source>
</reference>
<dbReference type="PANTHER" id="PTHR30085:SF7">
    <property type="entry name" value="AMINO-ACID ABC TRANSPORTER-BINDING PROTEIN YHDW-RELATED"/>
    <property type="match status" value="1"/>
</dbReference>
<dbReference type="SMR" id="A0A0C7AP65"/>
<dbReference type="InterPro" id="IPR018313">
    <property type="entry name" value="SBP_3_CS"/>
</dbReference>
<dbReference type="InterPro" id="IPR051455">
    <property type="entry name" value="Bact_solute-bind_prot3"/>
</dbReference>
<protein>
    <submittedName>
        <fullName evidence="7">Amino acid ABC transporter substrate-binding protein</fullName>
    </submittedName>
    <submittedName>
        <fullName evidence="8">Amino acid-binding protein</fullName>
    </submittedName>
</protein>
<name>A0A0C7AP65_PSEAI</name>
<gene>
    <name evidence="7" type="ORF">DT376_01330</name>
    <name evidence="8" type="ORF">IPC1295_13920</name>
</gene>
<dbReference type="OMA" id="RNTTWTF"/>
<dbReference type="InterPro" id="IPR001638">
    <property type="entry name" value="Solute-binding_3/MltF_N"/>
</dbReference>
<reference evidence="7 9" key="2">
    <citation type="submission" date="2018-07" db="EMBL/GenBank/DDBJ databases">
        <title>Mechanisms of high-level aminoglycoside resistance among Gram-negative pathogens in Brazil.</title>
        <authorList>
            <person name="Ballaben A.S."/>
            <person name="Darini A.L.C."/>
            <person name="Doi Y."/>
        </authorList>
    </citation>
    <scope>NUCLEOTIDE SEQUENCE [LARGE SCALE GENOMIC DNA]</scope>
    <source>
        <strain evidence="7 9">B2-305</strain>
    </source>
</reference>
<dbReference type="PANTHER" id="PTHR30085">
    <property type="entry name" value="AMINO ACID ABC TRANSPORTER PERMEASE"/>
    <property type="match status" value="1"/>
</dbReference>
<evidence type="ECO:0000259" key="6">
    <source>
        <dbReference type="SMART" id="SM00062"/>
    </source>
</evidence>
<evidence type="ECO:0000256" key="2">
    <source>
        <dbReference type="ARBA" id="ARBA00022448"/>
    </source>
</evidence>
<reference evidence="8 10" key="1">
    <citation type="submission" date="2017-08" db="EMBL/GenBank/DDBJ databases">
        <authorList>
            <person name="Feschi L."/>
            <person name="Jeukens J."/>
            <person name="Emond-Rheault J.-G."/>
            <person name="Kukavica-Ibrulj I."/>
            <person name="Boyle B."/>
            <person name="Levesque R.C."/>
        </authorList>
    </citation>
    <scope>NUCLEOTIDE SEQUENCE [LARGE SCALE GENOMIC DNA]</scope>
    <source>
        <strain evidence="8 10">PA-W36</strain>
    </source>
</reference>
<organism evidence="7 9">
    <name type="scientific">Pseudomonas aeruginosa</name>
    <dbReference type="NCBI Taxonomy" id="287"/>
    <lineage>
        <taxon>Bacteria</taxon>
        <taxon>Pseudomonadati</taxon>
        <taxon>Pseudomonadota</taxon>
        <taxon>Gammaproteobacteria</taxon>
        <taxon>Pseudomonadales</taxon>
        <taxon>Pseudomonadaceae</taxon>
        <taxon>Pseudomonas</taxon>
    </lineage>
</organism>
<dbReference type="SUPFAM" id="SSF53850">
    <property type="entry name" value="Periplasmic binding protein-like II"/>
    <property type="match status" value="1"/>
</dbReference>
<sequence>MTIMKGTWLLLAAVCLGASATAEAGATLDAVKRKGYVQCGVSDGLPGFSYADAKGRFKGLDVDICRALAAALFGDAEKVRFTPLSATERFSALQSGTVDLLSRNTSWTSSRDTALGIHFTGVTYFDGQGFLVNRKLGVSSARELKDATVCIQSGTTNELNVADYFRAHGIRYKAVLDDSYEKSARALEAGQCDVLSSDQSQLYAQRLKLAKPEQYVVLPEVISKEPLGPAVRQGDEAWFNIVRWTLYGLLNAEELGVTSSNVERQARDSRNPDVARLLGSEGDAGKDLQLPRDWVVQMVRQVGNYGEIFARNVGDGSPLKMPRGLNAQWNLGGLHYAPPIR</sequence>
<dbReference type="Pfam" id="PF00497">
    <property type="entry name" value="SBP_bac_3"/>
    <property type="match status" value="1"/>
</dbReference>
<evidence type="ECO:0000313" key="10">
    <source>
        <dbReference type="Proteomes" id="UP000284767"/>
    </source>
</evidence>
<proteinExistence type="inferred from homology"/>
<evidence type="ECO:0000256" key="4">
    <source>
        <dbReference type="RuleBase" id="RU003744"/>
    </source>
</evidence>
<dbReference type="Proteomes" id="UP000284767">
    <property type="component" value="Unassembled WGS sequence"/>
</dbReference>
<dbReference type="CDD" id="cd13692">
    <property type="entry name" value="PBP2_BztA"/>
    <property type="match status" value="1"/>
</dbReference>
<feature type="domain" description="Solute-binding protein family 3/N-terminal" evidence="6">
    <location>
        <begin position="36"/>
        <end position="258"/>
    </location>
</feature>
<dbReference type="Proteomes" id="UP000253594">
    <property type="component" value="Unassembled WGS sequence"/>
</dbReference>
<comment type="similarity">
    <text evidence="1 4">Belongs to the bacterial solute-binding protein 3 family.</text>
</comment>
<feature type="signal peptide" evidence="5">
    <location>
        <begin position="1"/>
        <end position="24"/>
    </location>
</feature>
<dbReference type="RefSeq" id="WP_003119272.1">
    <property type="nucleotide sequence ID" value="NZ_AP014839.1"/>
</dbReference>
<keyword evidence="3 5" id="KW-0732">Signal</keyword>
<evidence type="ECO:0000256" key="1">
    <source>
        <dbReference type="ARBA" id="ARBA00010333"/>
    </source>
</evidence>
<feature type="chain" id="PRO_5015035331" evidence="5">
    <location>
        <begin position="25"/>
        <end position="341"/>
    </location>
</feature>
<dbReference type="GO" id="GO:0006865">
    <property type="term" value="P:amino acid transport"/>
    <property type="evidence" value="ECO:0007669"/>
    <property type="project" value="TreeGrafter"/>
</dbReference>
<dbReference type="AlphaFoldDB" id="A0A0C7AP65"/>
<evidence type="ECO:0000313" key="7">
    <source>
        <dbReference type="EMBL" id="RCI76628.1"/>
    </source>
</evidence>
<comment type="caution">
    <text evidence="7">The sequence shown here is derived from an EMBL/GenBank/DDBJ whole genome shotgun (WGS) entry which is preliminary data.</text>
</comment>
<accession>A0A1S1BUW4</accession>
<dbReference type="Gene3D" id="3.40.190.10">
    <property type="entry name" value="Periplasmic binding protein-like II"/>
    <property type="match status" value="2"/>
</dbReference>
<evidence type="ECO:0000313" key="9">
    <source>
        <dbReference type="Proteomes" id="UP000253594"/>
    </source>
</evidence>
<evidence type="ECO:0000256" key="3">
    <source>
        <dbReference type="ARBA" id="ARBA00022729"/>
    </source>
</evidence>
<dbReference type="EMBL" id="QORE01000016">
    <property type="protein sequence ID" value="RCI76628.1"/>
    <property type="molecule type" value="Genomic_DNA"/>
</dbReference>